<reference evidence="2 3" key="1">
    <citation type="submission" date="2015-07" db="EMBL/GenBank/DDBJ databases">
        <title>The genome of Melipona quadrifasciata.</title>
        <authorList>
            <person name="Pan H."/>
            <person name="Kapheim K."/>
        </authorList>
    </citation>
    <scope>NUCLEOTIDE SEQUENCE [LARGE SCALE GENOMIC DNA]</scope>
    <source>
        <strain evidence="2">0111107301</strain>
        <tissue evidence="2">Whole body</tissue>
    </source>
</reference>
<feature type="region of interest" description="Disordered" evidence="1">
    <location>
        <begin position="42"/>
        <end position="82"/>
    </location>
</feature>
<feature type="compositionally biased region" description="Basic and acidic residues" evidence="1">
    <location>
        <begin position="122"/>
        <end position="135"/>
    </location>
</feature>
<dbReference type="EMBL" id="KQ435781">
    <property type="protein sequence ID" value="KOX74784.1"/>
    <property type="molecule type" value="Genomic_DNA"/>
</dbReference>
<dbReference type="GO" id="GO:0015074">
    <property type="term" value="P:DNA integration"/>
    <property type="evidence" value="ECO:0007669"/>
    <property type="project" value="TreeGrafter"/>
</dbReference>
<organism evidence="2 3">
    <name type="scientific">Melipona quadrifasciata</name>
    <dbReference type="NCBI Taxonomy" id="166423"/>
    <lineage>
        <taxon>Eukaryota</taxon>
        <taxon>Metazoa</taxon>
        <taxon>Ecdysozoa</taxon>
        <taxon>Arthropoda</taxon>
        <taxon>Hexapoda</taxon>
        <taxon>Insecta</taxon>
        <taxon>Pterygota</taxon>
        <taxon>Neoptera</taxon>
        <taxon>Endopterygota</taxon>
        <taxon>Hymenoptera</taxon>
        <taxon>Apocrita</taxon>
        <taxon>Aculeata</taxon>
        <taxon>Apoidea</taxon>
        <taxon>Anthophila</taxon>
        <taxon>Apidae</taxon>
        <taxon>Melipona</taxon>
    </lineage>
</organism>
<name>A0A0N0BGG8_9HYME</name>
<gene>
    <name evidence="2" type="ORF">WN51_00391</name>
</gene>
<feature type="region of interest" description="Disordered" evidence="1">
    <location>
        <begin position="98"/>
        <end position="135"/>
    </location>
</feature>
<dbReference type="STRING" id="166423.A0A0N0BGG8"/>
<dbReference type="GO" id="GO:0044547">
    <property type="term" value="F:DNA topoisomerase binding"/>
    <property type="evidence" value="ECO:0007669"/>
    <property type="project" value="TreeGrafter"/>
</dbReference>
<dbReference type="InterPro" id="IPR052709">
    <property type="entry name" value="Transposase-MT_Hybrid"/>
</dbReference>
<dbReference type="GO" id="GO:0044774">
    <property type="term" value="P:mitotic DNA integrity checkpoint signaling"/>
    <property type="evidence" value="ECO:0007669"/>
    <property type="project" value="TreeGrafter"/>
</dbReference>
<accession>A0A0N0BGG8</accession>
<dbReference type="GO" id="GO:0035861">
    <property type="term" value="C:site of double-strand break"/>
    <property type="evidence" value="ECO:0007669"/>
    <property type="project" value="TreeGrafter"/>
</dbReference>
<dbReference type="GO" id="GO:0031297">
    <property type="term" value="P:replication fork processing"/>
    <property type="evidence" value="ECO:0007669"/>
    <property type="project" value="TreeGrafter"/>
</dbReference>
<feature type="compositionally biased region" description="Polar residues" evidence="1">
    <location>
        <begin position="108"/>
        <end position="121"/>
    </location>
</feature>
<dbReference type="PANTHER" id="PTHR46060">
    <property type="entry name" value="MARINER MOS1 TRANSPOSASE-LIKE PROTEIN"/>
    <property type="match status" value="1"/>
</dbReference>
<feature type="compositionally biased region" description="Basic residues" evidence="1">
    <location>
        <begin position="44"/>
        <end position="59"/>
    </location>
</feature>
<dbReference type="InterPro" id="IPR036397">
    <property type="entry name" value="RNaseH_sf"/>
</dbReference>
<keyword evidence="2" id="KW-0489">Methyltransferase</keyword>
<sequence>MFTFPEVWSRSCVRKCLEAESSAIQAFEEFVDSKNRDFFEKDSRRVRRGRPRLGTRGGKHGSSSVQGNSPSRSEWLPLDMRTTPPAAMPAYRRFEESCSDGVKPKESPNVSSVPLPSATENRGSRVGHEGPDTRCRRGRSRWPVFLTCSGKVGAMHQSTVDCLVFSEYVSHVAKVSGDAGLLRNWQIVRVLFSCCLHDNAKPHTFLVTRQKLLELGWDVLSHPPYSPDLAPSDYHLFRSMQNSLNGKIFNDADDVKSHLIQFLAGKNQKFYEHGIMTLPERWQKVIDKNGQYLNKVIFLSKNFEFSFLFKIRNHLVANPILFHYCKNIQKLYIVIKIMMIIII</sequence>
<dbReference type="AlphaFoldDB" id="A0A0N0BGG8"/>
<evidence type="ECO:0000256" key="1">
    <source>
        <dbReference type="SAM" id="MobiDB-lite"/>
    </source>
</evidence>
<keyword evidence="2" id="KW-0808">Transferase</keyword>
<dbReference type="GO" id="GO:0000014">
    <property type="term" value="F:single-stranded DNA endodeoxyribonuclease activity"/>
    <property type="evidence" value="ECO:0007669"/>
    <property type="project" value="TreeGrafter"/>
</dbReference>
<feature type="compositionally biased region" description="Polar residues" evidence="1">
    <location>
        <begin position="61"/>
        <end position="72"/>
    </location>
</feature>
<dbReference type="GO" id="GO:0000729">
    <property type="term" value="P:DNA double-strand break processing"/>
    <property type="evidence" value="ECO:0007669"/>
    <property type="project" value="TreeGrafter"/>
</dbReference>
<dbReference type="GO" id="GO:0000793">
    <property type="term" value="C:condensed chromosome"/>
    <property type="evidence" value="ECO:0007669"/>
    <property type="project" value="TreeGrafter"/>
</dbReference>
<evidence type="ECO:0000313" key="3">
    <source>
        <dbReference type="Proteomes" id="UP000053105"/>
    </source>
</evidence>
<dbReference type="Proteomes" id="UP000053105">
    <property type="component" value="Unassembled WGS sequence"/>
</dbReference>
<evidence type="ECO:0000313" key="2">
    <source>
        <dbReference type="EMBL" id="KOX74784.1"/>
    </source>
</evidence>
<dbReference type="GO" id="GO:0032259">
    <property type="term" value="P:methylation"/>
    <property type="evidence" value="ECO:0007669"/>
    <property type="project" value="UniProtKB-KW"/>
</dbReference>
<proteinExistence type="predicted"/>
<protein>
    <submittedName>
        <fullName evidence="2">Histone-lysine N-methyltransferase SETMAR</fullName>
    </submittedName>
</protein>
<dbReference type="GO" id="GO:0006303">
    <property type="term" value="P:double-strand break repair via nonhomologous end joining"/>
    <property type="evidence" value="ECO:0007669"/>
    <property type="project" value="TreeGrafter"/>
</dbReference>
<dbReference type="OrthoDB" id="6359816at2759"/>
<dbReference type="PANTHER" id="PTHR46060:SF2">
    <property type="entry name" value="HISTONE-LYSINE N-METHYLTRANSFERASE SETMAR"/>
    <property type="match status" value="1"/>
</dbReference>
<dbReference type="GO" id="GO:0003697">
    <property type="term" value="F:single-stranded DNA binding"/>
    <property type="evidence" value="ECO:0007669"/>
    <property type="project" value="TreeGrafter"/>
</dbReference>
<dbReference type="GO" id="GO:0042800">
    <property type="term" value="F:histone H3K4 methyltransferase activity"/>
    <property type="evidence" value="ECO:0007669"/>
    <property type="project" value="TreeGrafter"/>
</dbReference>
<keyword evidence="3" id="KW-1185">Reference proteome</keyword>
<dbReference type="GO" id="GO:0046975">
    <property type="term" value="F:histone H3K36 methyltransferase activity"/>
    <property type="evidence" value="ECO:0007669"/>
    <property type="project" value="TreeGrafter"/>
</dbReference>
<dbReference type="GO" id="GO:0005634">
    <property type="term" value="C:nucleus"/>
    <property type="evidence" value="ECO:0007669"/>
    <property type="project" value="TreeGrafter"/>
</dbReference>
<dbReference type="GO" id="GO:0003690">
    <property type="term" value="F:double-stranded DNA binding"/>
    <property type="evidence" value="ECO:0007669"/>
    <property type="project" value="TreeGrafter"/>
</dbReference>
<dbReference type="Gene3D" id="3.30.420.10">
    <property type="entry name" value="Ribonuclease H-like superfamily/Ribonuclease H"/>
    <property type="match status" value="1"/>
</dbReference>